<feature type="transmembrane region" description="Helical" evidence="8">
    <location>
        <begin position="334"/>
        <end position="355"/>
    </location>
</feature>
<name>A0AAD3HDT7_9STRA</name>
<evidence type="ECO:0000256" key="4">
    <source>
        <dbReference type="ARBA" id="ARBA00022692"/>
    </source>
</evidence>
<feature type="region of interest" description="Disordered" evidence="7">
    <location>
        <begin position="146"/>
        <end position="177"/>
    </location>
</feature>
<feature type="transmembrane region" description="Helical" evidence="8">
    <location>
        <begin position="112"/>
        <end position="135"/>
    </location>
</feature>
<dbReference type="InterPro" id="IPR038770">
    <property type="entry name" value="Na+/solute_symporter_sf"/>
</dbReference>
<comment type="similarity">
    <text evidence="2">Belongs to the auxin efflux carrier (TC 2.A.69.1) family.</text>
</comment>
<keyword evidence="6 8" id="KW-0472">Membrane</keyword>
<feature type="transmembrane region" description="Helical" evidence="8">
    <location>
        <begin position="244"/>
        <end position="262"/>
    </location>
</feature>
<keyword evidence="10" id="KW-1185">Reference proteome</keyword>
<dbReference type="Pfam" id="PF03547">
    <property type="entry name" value="Mem_trans"/>
    <property type="match status" value="1"/>
</dbReference>
<dbReference type="Gene3D" id="1.20.1530.20">
    <property type="match status" value="1"/>
</dbReference>
<evidence type="ECO:0000256" key="6">
    <source>
        <dbReference type="ARBA" id="ARBA00023136"/>
    </source>
</evidence>
<comment type="caution">
    <text evidence="9">The sequence shown here is derived from an EMBL/GenBank/DDBJ whole genome shotgun (WGS) entry which is preliminary data.</text>
</comment>
<dbReference type="PANTHER" id="PTHR31752">
    <property type="entry name" value="AUXIN EFFLUX CARRIER COMPONENT 1B-RELATED"/>
    <property type="match status" value="1"/>
</dbReference>
<organism evidence="9 10">
    <name type="scientific">Chaetoceros tenuissimus</name>
    <dbReference type="NCBI Taxonomy" id="426638"/>
    <lineage>
        <taxon>Eukaryota</taxon>
        <taxon>Sar</taxon>
        <taxon>Stramenopiles</taxon>
        <taxon>Ochrophyta</taxon>
        <taxon>Bacillariophyta</taxon>
        <taxon>Coscinodiscophyceae</taxon>
        <taxon>Chaetocerotophycidae</taxon>
        <taxon>Chaetocerotales</taxon>
        <taxon>Chaetocerotaceae</taxon>
        <taxon>Chaetoceros</taxon>
    </lineage>
</organism>
<evidence type="ECO:0000256" key="3">
    <source>
        <dbReference type="ARBA" id="ARBA00022448"/>
    </source>
</evidence>
<dbReference type="GO" id="GO:0016020">
    <property type="term" value="C:membrane"/>
    <property type="evidence" value="ECO:0007669"/>
    <property type="project" value="UniProtKB-SubCell"/>
</dbReference>
<sequence>MAKFVPSVFDQTFVSKAVAFVFHVALPCHVLKGIGTKVDFYSETFIWKYIIAFLILRFFALVIAAGSFLLSGKCSIVGIGDITVRWLSLTWISTVILGVPILTAVFHNPGRGLFYGLLAGISSFIFQLPFQLFFFECHKLEREHIEQQGREKKDRDTDEENGVPKESMTKNNQGVDETNESVNHWTFWTGLCTSGTLWKDIFKRVFTNPIVVAIFCAFIISLSTLGKILDEIEGLKFFVDTLGYLGQITTPLSLFAMGIWMYHRGRDLVRIGLVELFVFMITKLIIVPMIMIGLAKALSLDDESGRAAVLIASLPISMASFTLGSIYDIGEDQLSANVAVGTLLMLPTVIVWNLVLDELGLFVNYVK</sequence>
<feature type="compositionally biased region" description="Basic and acidic residues" evidence="7">
    <location>
        <begin position="146"/>
        <end position="156"/>
    </location>
</feature>
<feature type="transmembrane region" description="Helical" evidence="8">
    <location>
        <begin position="46"/>
        <end position="70"/>
    </location>
</feature>
<feature type="transmembrane region" description="Helical" evidence="8">
    <location>
        <begin position="82"/>
        <end position="106"/>
    </location>
</feature>
<protein>
    <submittedName>
        <fullName evidence="9">Uncharacterized protein</fullName>
    </submittedName>
</protein>
<proteinExistence type="inferred from homology"/>
<keyword evidence="3" id="KW-0813">Transport</keyword>
<dbReference type="Proteomes" id="UP001054902">
    <property type="component" value="Unassembled WGS sequence"/>
</dbReference>
<evidence type="ECO:0000313" key="10">
    <source>
        <dbReference type="Proteomes" id="UP001054902"/>
    </source>
</evidence>
<feature type="transmembrane region" description="Helical" evidence="8">
    <location>
        <begin position="274"/>
        <end position="295"/>
    </location>
</feature>
<feature type="transmembrane region" description="Helical" evidence="8">
    <location>
        <begin position="307"/>
        <end position="327"/>
    </location>
</feature>
<gene>
    <name evidence="9" type="ORF">CTEN210_15834</name>
</gene>
<keyword evidence="4 8" id="KW-0812">Transmembrane</keyword>
<accession>A0AAD3HDT7</accession>
<dbReference type="PANTHER" id="PTHR31752:SF18">
    <property type="entry name" value="AUXIN EFFLUX CARRIER COMPONENT 1"/>
    <property type="match status" value="1"/>
</dbReference>
<dbReference type="GO" id="GO:0055085">
    <property type="term" value="P:transmembrane transport"/>
    <property type="evidence" value="ECO:0007669"/>
    <property type="project" value="InterPro"/>
</dbReference>
<dbReference type="AlphaFoldDB" id="A0AAD3HDT7"/>
<evidence type="ECO:0000256" key="5">
    <source>
        <dbReference type="ARBA" id="ARBA00022989"/>
    </source>
</evidence>
<evidence type="ECO:0000256" key="2">
    <source>
        <dbReference type="ARBA" id="ARBA00009177"/>
    </source>
</evidence>
<dbReference type="InterPro" id="IPR051107">
    <property type="entry name" value="Auxin_Efflux_Carrier"/>
</dbReference>
<dbReference type="EMBL" id="BLLK01000062">
    <property type="protein sequence ID" value="GFH59358.1"/>
    <property type="molecule type" value="Genomic_DNA"/>
</dbReference>
<evidence type="ECO:0000256" key="7">
    <source>
        <dbReference type="SAM" id="MobiDB-lite"/>
    </source>
</evidence>
<keyword evidence="5 8" id="KW-1133">Transmembrane helix</keyword>
<evidence type="ECO:0000313" key="9">
    <source>
        <dbReference type="EMBL" id="GFH59358.1"/>
    </source>
</evidence>
<evidence type="ECO:0000256" key="1">
    <source>
        <dbReference type="ARBA" id="ARBA00004141"/>
    </source>
</evidence>
<dbReference type="InterPro" id="IPR004776">
    <property type="entry name" value="Mem_transp_PIN-like"/>
</dbReference>
<comment type="subcellular location">
    <subcellularLocation>
        <location evidence="1">Membrane</location>
        <topology evidence="1">Multi-pass membrane protein</topology>
    </subcellularLocation>
</comment>
<reference evidence="9 10" key="1">
    <citation type="journal article" date="2021" name="Sci. Rep.">
        <title>The genome of the diatom Chaetoceros tenuissimus carries an ancient integrated fragment of an extant virus.</title>
        <authorList>
            <person name="Hongo Y."/>
            <person name="Kimura K."/>
            <person name="Takaki Y."/>
            <person name="Yoshida Y."/>
            <person name="Baba S."/>
            <person name="Kobayashi G."/>
            <person name="Nagasaki K."/>
            <person name="Hano T."/>
            <person name="Tomaru Y."/>
        </authorList>
    </citation>
    <scope>NUCLEOTIDE SEQUENCE [LARGE SCALE GENOMIC DNA]</scope>
    <source>
        <strain evidence="9 10">NIES-3715</strain>
    </source>
</reference>
<evidence type="ECO:0000256" key="8">
    <source>
        <dbReference type="SAM" id="Phobius"/>
    </source>
</evidence>
<feature type="transmembrane region" description="Helical" evidence="8">
    <location>
        <begin position="205"/>
        <end position="224"/>
    </location>
</feature>